<feature type="chain" id="PRO_5022208473" description="OmpA-like domain-containing protein" evidence="3">
    <location>
        <begin position="19"/>
        <end position="345"/>
    </location>
</feature>
<dbReference type="PANTHER" id="PTHR30329:SF21">
    <property type="entry name" value="LIPOPROTEIN YIAD-RELATED"/>
    <property type="match status" value="1"/>
</dbReference>
<feature type="signal peptide" evidence="3">
    <location>
        <begin position="1"/>
        <end position="18"/>
    </location>
</feature>
<protein>
    <recommendedName>
        <fullName evidence="4">OmpA-like domain-containing protein</fullName>
    </recommendedName>
</protein>
<evidence type="ECO:0000256" key="1">
    <source>
        <dbReference type="PROSITE-ProRule" id="PRU00473"/>
    </source>
</evidence>
<evidence type="ECO:0000259" key="4">
    <source>
        <dbReference type="PROSITE" id="PS51123"/>
    </source>
</evidence>
<comment type="caution">
    <text evidence="5">The sequence shown here is derived from an EMBL/GenBank/DDBJ whole genome shotgun (WGS) entry which is preliminary data.</text>
</comment>
<feature type="region of interest" description="Disordered" evidence="2">
    <location>
        <begin position="21"/>
        <end position="180"/>
    </location>
</feature>
<dbReference type="PROSITE" id="PS51257">
    <property type="entry name" value="PROKAR_LIPOPROTEIN"/>
    <property type="match status" value="1"/>
</dbReference>
<dbReference type="CDD" id="cd07185">
    <property type="entry name" value="OmpA_C-like"/>
    <property type="match status" value="1"/>
</dbReference>
<evidence type="ECO:0000313" key="5">
    <source>
        <dbReference type="EMBL" id="GEO36946.1"/>
    </source>
</evidence>
<accession>A0A512DKE6</accession>
<dbReference type="SUPFAM" id="SSF103088">
    <property type="entry name" value="OmpA-like"/>
    <property type="match status" value="1"/>
</dbReference>
<dbReference type="InterPro" id="IPR050330">
    <property type="entry name" value="Bact_OuterMem_StrucFunc"/>
</dbReference>
<dbReference type="InterPro" id="IPR006665">
    <property type="entry name" value="OmpA-like"/>
</dbReference>
<dbReference type="Gene3D" id="3.30.1330.60">
    <property type="entry name" value="OmpA-like domain"/>
    <property type="match status" value="1"/>
</dbReference>
<keyword evidence="1" id="KW-0472">Membrane</keyword>
<sequence>MKQRKACLISLALAFALAACDSEPEQKSDTAAPPDSITESQKAPEQPPQEQAAVNPPADTTTAPITEPEIVEGTSGEEPAAGGESIPPDESQAPEQAVAQDTERNTAQDTVEDTAAPPPPSQSTPEPPAAEVPRPATVAPPPAKPQTAHVPKAATPPRKPEKPAVAKTEKPARPPARKPDAIPANIPAGHIGGSIQQAVAIAPAERLPSDPSVVPAQARMTGVNPDLSQMQFKIQEIHFNPGSANLTPGGERKTLTASRFISDLQVRAVKVVGYADTVGPTAFNQELALARAGSVASLLERAGVPADLIETVGMGEAKMPMPTDDGISEPLNRCVGILVSVNEMR</sequence>
<evidence type="ECO:0000256" key="3">
    <source>
        <dbReference type="SAM" id="SignalP"/>
    </source>
</evidence>
<feature type="domain" description="OmpA-like" evidence="4">
    <location>
        <begin position="226"/>
        <end position="343"/>
    </location>
</feature>
<dbReference type="PANTHER" id="PTHR30329">
    <property type="entry name" value="STATOR ELEMENT OF FLAGELLAR MOTOR COMPLEX"/>
    <property type="match status" value="1"/>
</dbReference>
<dbReference type="InterPro" id="IPR036737">
    <property type="entry name" value="OmpA-like_sf"/>
</dbReference>
<organism evidence="5 6">
    <name type="scientific">Skermanella aerolata</name>
    <dbReference type="NCBI Taxonomy" id="393310"/>
    <lineage>
        <taxon>Bacteria</taxon>
        <taxon>Pseudomonadati</taxon>
        <taxon>Pseudomonadota</taxon>
        <taxon>Alphaproteobacteria</taxon>
        <taxon>Rhodospirillales</taxon>
        <taxon>Azospirillaceae</taxon>
        <taxon>Skermanella</taxon>
    </lineage>
</organism>
<dbReference type="PROSITE" id="PS51123">
    <property type="entry name" value="OMPA_2"/>
    <property type="match status" value="1"/>
</dbReference>
<dbReference type="AlphaFoldDB" id="A0A512DKE6"/>
<dbReference type="Pfam" id="PF00691">
    <property type="entry name" value="OmpA"/>
    <property type="match status" value="1"/>
</dbReference>
<name>A0A512DKE6_9PROT</name>
<proteinExistence type="predicted"/>
<feature type="compositionally biased region" description="Pro residues" evidence="2">
    <location>
        <begin position="116"/>
        <end position="130"/>
    </location>
</feature>
<reference evidence="5 6" key="1">
    <citation type="submission" date="2019-07" db="EMBL/GenBank/DDBJ databases">
        <title>Whole genome shotgun sequence of Skermanella aerolata NBRC 106429.</title>
        <authorList>
            <person name="Hosoyama A."/>
            <person name="Uohara A."/>
            <person name="Ohji S."/>
            <person name="Ichikawa N."/>
        </authorList>
    </citation>
    <scope>NUCLEOTIDE SEQUENCE [LARGE SCALE GENOMIC DNA]</scope>
    <source>
        <strain evidence="5 6">NBRC 106429</strain>
    </source>
</reference>
<feature type="compositionally biased region" description="Basic and acidic residues" evidence="2">
    <location>
        <begin position="158"/>
        <end position="180"/>
    </location>
</feature>
<keyword evidence="6" id="KW-1185">Reference proteome</keyword>
<dbReference type="GO" id="GO:0016020">
    <property type="term" value="C:membrane"/>
    <property type="evidence" value="ECO:0007669"/>
    <property type="project" value="UniProtKB-UniRule"/>
</dbReference>
<evidence type="ECO:0000256" key="2">
    <source>
        <dbReference type="SAM" id="MobiDB-lite"/>
    </source>
</evidence>
<feature type="compositionally biased region" description="Low complexity" evidence="2">
    <location>
        <begin position="41"/>
        <end position="58"/>
    </location>
</feature>
<dbReference type="Proteomes" id="UP000321523">
    <property type="component" value="Unassembled WGS sequence"/>
</dbReference>
<dbReference type="EMBL" id="BJYZ01000003">
    <property type="protein sequence ID" value="GEO36946.1"/>
    <property type="molecule type" value="Genomic_DNA"/>
</dbReference>
<keyword evidence="3" id="KW-0732">Signal</keyword>
<evidence type="ECO:0000313" key="6">
    <source>
        <dbReference type="Proteomes" id="UP000321523"/>
    </source>
</evidence>
<gene>
    <name evidence="5" type="ORF">SAE02_10940</name>
</gene>